<dbReference type="EMBL" id="AGNL01046391">
    <property type="protein sequence ID" value="EJK47998.1"/>
    <property type="molecule type" value="Genomic_DNA"/>
</dbReference>
<evidence type="ECO:0000313" key="3">
    <source>
        <dbReference type="Proteomes" id="UP000266841"/>
    </source>
</evidence>
<feature type="compositionally biased region" description="Gly residues" evidence="1">
    <location>
        <begin position="455"/>
        <end position="467"/>
    </location>
</feature>
<feature type="compositionally biased region" description="Low complexity" evidence="1">
    <location>
        <begin position="204"/>
        <end position="214"/>
    </location>
</feature>
<evidence type="ECO:0000313" key="2">
    <source>
        <dbReference type="EMBL" id="EJK47998.1"/>
    </source>
</evidence>
<feature type="compositionally biased region" description="Gly residues" evidence="1">
    <location>
        <begin position="194"/>
        <end position="203"/>
    </location>
</feature>
<feature type="compositionally biased region" description="Acidic residues" evidence="1">
    <location>
        <begin position="298"/>
        <end position="307"/>
    </location>
</feature>
<feature type="region of interest" description="Disordered" evidence="1">
    <location>
        <begin position="13"/>
        <end position="416"/>
    </location>
</feature>
<organism evidence="2 3">
    <name type="scientific">Thalassiosira oceanica</name>
    <name type="common">Marine diatom</name>
    <dbReference type="NCBI Taxonomy" id="159749"/>
    <lineage>
        <taxon>Eukaryota</taxon>
        <taxon>Sar</taxon>
        <taxon>Stramenopiles</taxon>
        <taxon>Ochrophyta</taxon>
        <taxon>Bacillariophyta</taxon>
        <taxon>Coscinodiscophyceae</taxon>
        <taxon>Thalassiosirophycidae</taxon>
        <taxon>Thalassiosirales</taxon>
        <taxon>Thalassiosiraceae</taxon>
        <taxon>Thalassiosira</taxon>
    </lineage>
</organism>
<dbReference type="Proteomes" id="UP000266841">
    <property type="component" value="Unassembled WGS sequence"/>
</dbReference>
<feature type="non-terminal residue" evidence="2">
    <location>
        <position position="502"/>
    </location>
</feature>
<proteinExistence type="predicted"/>
<reference evidence="2 3" key="1">
    <citation type="journal article" date="2012" name="Genome Biol.">
        <title>Genome and low-iron response of an oceanic diatom adapted to chronic iron limitation.</title>
        <authorList>
            <person name="Lommer M."/>
            <person name="Specht M."/>
            <person name="Roy A.S."/>
            <person name="Kraemer L."/>
            <person name="Andreson R."/>
            <person name="Gutowska M.A."/>
            <person name="Wolf J."/>
            <person name="Bergner S.V."/>
            <person name="Schilhabel M.B."/>
            <person name="Klostermeier U.C."/>
            <person name="Beiko R.G."/>
            <person name="Rosenstiel P."/>
            <person name="Hippler M."/>
            <person name="Laroche J."/>
        </authorList>
    </citation>
    <scope>NUCLEOTIDE SEQUENCE [LARGE SCALE GENOMIC DNA]</scope>
    <source>
        <strain evidence="2 3">CCMP1005</strain>
    </source>
</reference>
<feature type="compositionally biased region" description="Low complexity" evidence="1">
    <location>
        <begin position="351"/>
        <end position="369"/>
    </location>
</feature>
<feature type="compositionally biased region" description="Basic and acidic residues" evidence="1">
    <location>
        <begin position="26"/>
        <end position="39"/>
    </location>
</feature>
<sequence>MVFVPILWWDSNPQDNAWAGHTRRQGRCEGRSRSRRSEEAQYEGGRAFLPPIQESGEPGGRRETLDSSPAQTWSFPARPSSPPVRRRREEGDSEEGDKREFSPRGPGGGLKTRQAKSNSKRALPSPGAFQDGERSSRGAQGQSINDGGRPVGDGRGYLPAPSRDTAPPPQSEDGGVEGHPLGLPALRVRPPPDGRGGGGGGGTSRRSSASSGSGDDYRTPGAVGGGVAGGGGGGDRVGDDDGSLRSSQNSCPSRDGHQTANGGGRPSRPGDEYESDGESSISSRRSRIRFHPNTKAAEEEDDDEDSDAGTNEYATDDDGDLSTSDTASYTSGTSRTRGILRPSKYTARRVGSAASEDASSGGGSSSAFSEQKSPMPPDLGRGGGGGQRREQQRGGDRRDRRPSTESFSRAVVQIGAAAVEDLDDDEIDRREAMLMEQLAAAREQQRINSMEGEDGGQGQYDRGGGQGELLSGLRGAAGELPAPPPRRDGHPADSFSTPPPPR</sequence>
<feature type="region of interest" description="Disordered" evidence="1">
    <location>
        <begin position="442"/>
        <end position="502"/>
    </location>
</feature>
<protein>
    <submittedName>
        <fullName evidence="2">Uncharacterized protein</fullName>
    </submittedName>
</protein>
<feature type="compositionally biased region" description="Gly residues" evidence="1">
    <location>
        <begin position="222"/>
        <end position="235"/>
    </location>
</feature>
<keyword evidence="3" id="KW-1185">Reference proteome</keyword>
<accession>K0R4H1</accession>
<dbReference type="AlphaFoldDB" id="K0R4H1"/>
<comment type="caution">
    <text evidence="2">The sequence shown here is derived from an EMBL/GenBank/DDBJ whole genome shotgun (WGS) entry which is preliminary data.</text>
</comment>
<evidence type="ECO:0000256" key="1">
    <source>
        <dbReference type="SAM" id="MobiDB-lite"/>
    </source>
</evidence>
<gene>
    <name evidence="2" type="ORF">THAOC_33242</name>
</gene>
<dbReference type="OMA" id="NAWAGHT"/>
<feature type="compositionally biased region" description="Basic and acidic residues" evidence="1">
    <location>
        <begin position="387"/>
        <end position="403"/>
    </location>
</feature>
<name>K0R4H1_THAOC</name>